<feature type="compositionally biased region" description="Polar residues" evidence="1">
    <location>
        <begin position="44"/>
        <end position="88"/>
    </location>
</feature>
<accession>A0A9Y1N8A0</accession>
<gene>
    <name evidence="5" type="primary">m119.3</name>
</gene>
<evidence type="ECO:0000256" key="1">
    <source>
        <dbReference type="SAM" id="MobiDB-lite"/>
    </source>
</evidence>
<reference evidence="5" key="1">
    <citation type="submission" date="2022-09" db="EMBL/GenBank/DDBJ databases">
        <authorList>
            <person name="Vucak M."/>
            <person name="Davison A.J."/>
        </authorList>
    </citation>
    <scope>NUCLEOTIDE SEQUENCE</scope>
    <source>
        <strain evidence="2">Mnat18</strain>
        <strain evidence="3">Mnat19</strain>
        <strain evidence="6">Mnat2</strain>
        <strain evidence="4">Mnat29</strain>
        <strain evidence="5">Mnat33</strain>
    </source>
</reference>
<dbReference type="EMBL" id="OP429124">
    <property type="protein sequence ID" value="WEG69248.1"/>
    <property type="molecule type" value="Genomic_DNA"/>
</dbReference>
<proteinExistence type="predicted"/>
<reference evidence="5" key="2">
    <citation type="submission" date="2023-06" db="EMBL/GenBank/DDBJ databases">
        <title>Isolation and genome sequencing of cytomegaloviruses from Natal multimammate mice (Mastomys natalensis).</title>
        <authorList>
            <person name="Jarvis M.A."/>
            <person name="Davison A.J."/>
        </authorList>
    </citation>
    <scope>NUCLEOTIDE SEQUENCE</scope>
    <source>
        <strain evidence="2">Mnat18</strain>
        <strain evidence="3">Mnat19</strain>
        <strain evidence="6">Mnat2</strain>
        <strain evidence="4">Mnat29</strain>
        <strain evidence="5">Mnat33</strain>
    </source>
</reference>
<dbReference type="EMBL" id="OP429125">
    <property type="protein sequence ID" value="WEG69387.1"/>
    <property type="molecule type" value="Genomic_DNA"/>
</dbReference>
<evidence type="ECO:0000313" key="2">
    <source>
        <dbReference type="EMBL" id="WEG69110.1"/>
    </source>
</evidence>
<dbReference type="EMBL" id="OP429141">
    <property type="protein sequence ID" value="WEG71616.1"/>
    <property type="molecule type" value="Genomic_DNA"/>
</dbReference>
<dbReference type="EMBL" id="OP429139">
    <property type="protein sequence ID" value="WEG71337.1"/>
    <property type="molecule type" value="Genomic_DNA"/>
</dbReference>
<protein>
    <submittedName>
        <fullName evidence="5">Membrane protein m119.3</fullName>
    </submittedName>
</protein>
<feature type="region of interest" description="Disordered" evidence="1">
    <location>
        <begin position="26"/>
        <end position="88"/>
    </location>
</feature>
<dbReference type="EMBL" id="OP429127">
    <property type="protein sequence ID" value="WEG69663.1"/>
    <property type="molecule type" value="Genomic_DNA"/>
</dbReference>
<dbReference type="EMBL" id="OP429123">
    <property type="protein sequence ID" value="WEG69110.1"/>
    <property type="molecule type" value="Genomic_DNA"/>
</dbReference>
<evidence type="ECO:0000313" key="4">
    <source>
        <dbReference type="EMBL" id="WEG69387.1"/>
    </source>
</evidence>
<evidence type="ECO:0000313" key="5">
    <source>
        <dbReference type="EMBL" id="WEG69663.1"/>
    </source>
</evidence>
<evidence type="ECO:0000313" key="3">
    <source>
        <dbReference type="EMBL" id="WEG69248.1"/>
    </source>
</evidence>
<feature type="compositionally biased region" description="Polar residues" evidence="1">
    <location>
        <begin position="26"/>
        <end position="37"/>
    </location>
</feature>
<evidence type="ECO:0000313" key="6">
    <source>
        <dbReference type="EMBL" id="WEG71337.1"/>
    </source>
</evidence>
<sequence>MQLFCSVICMAWLAYVTLGATENATTDLNSPYFTSPSPVRDETPLNTSEGSPNSSSGNQAQLAEVTNQTYKSTPPNLLNATTQGKRTQSLTPSLSVKAYTSATKTTIASSSSTTRSWSPLLALLPAVVVILLNELN</sequence>
<organism evidence="5">
    <name type="scientific">Mastomys natalensis cytomegalovirus 2</name>
    <dbReference type="NCBI Taxonomy" id="2973540"/>
    <lineage>
        <taxon>Viruses</taxon>
        <taxon>Duplodnaviria</taxon>
        <taxon>Heunggongvirae</taxon>
        <taxon>Peploviricota</taxon>
        <taxon>Herviviricetes</taxon>
        <taxon>Herpesvirales</taxon>
        <taxon>Orthoherpesviridae</taxon>
        <taxon>Betaherpesvirinae</taxon>
        <taxon>Muromegalovirus</taxon>
    </lineage>
</organism>
<name>A0A9Y1N8A0_9BETA</name>